<evidence type="ECO:0000313" key="3">
    <source>
        <dbReference type="Proteomes" id="UP001593833"/>
    </source>
</evidence>
<proteinExistence type="predicted"/>
<organism evidence="2 3">
    <name type="scientific">Eiseniibacteriota bacterium</name>
    <dbReference type="NCBI Taxonomy" id="2212470"/>
    <lineage>
        <taxon>Bacteria</taxon>
        <taxon>Candidatus Eiseniibacteriota</taxon>
    </lineage>
</organism>
<reference evidence="2 3" key="1">
    <citation type="submission" date="2024-09" db="EMBL/GenBank/DDBJ databases">
        <authorList>
            <person name="D'Angelo T."/>
        </authorList>
    </citation>
    <scope>NUCLEOTIDE SEQUENCE [LARGE SCALE GENOMIC DNA]</scope>
    <source>
        <strain evidence="2">SAG AM-320-E07</strain>
    </source>
</reference>
<feature type="compositionally biased region" description="Polar residues" evidence="1">
    <location>
        <begin position="38"/>
        <end position="62"/>
    </location>
</feature>
<dbReference type="EMBL" id="JBHPKH010000074">
    <property type="protein sequence ID" value="MFC1573096.1"/>
    <property type="molecule type" value="Genomic_DNA"/>
</dbReference>
<feature type="region of interest" description="Disordered" evidence="1">
    <location>
        <begin position="31"/>
        <end position="79"/>
    </location>
</feature>
<evidence type="ECO:0000313" key="2">
    <source>
        <dbReference type="EMBL" id="MFC1573096.1"/>
    </source>
</evidence>
<name>A0ABV6YL88_UNCEI</name>
<sequence>MRVCDLLLLFPWLFGGGTGDCVLDRSPDNPHDRIAHSRVTTDTTSADSGLVTESNEDPSSNGGEDREEQGTGTISPQPPRDFLFELQRAYENDIEPFPTFPPDLDSMITEWEIEAGYSGVLSLDVVYDGGHLADRTIRIGDVTFIVYLPTDTSLLKTFGIFDRDQFLRSTVAPLLTNALEGVYNRSRLPFYVPIVYVPRILDQGRIVTDPMSTFFVPGPVIMSRMRVPLFEAEYGAEGMTHELLLTLLKHGEKGENLGHIVPFELTYLGLLSERPYSTVDSGGNWRPELSFYEMLVGLAGVDTKGHSALFDSHFNGSQDSTYAVNSILQEISDGISGWERPGAGKSIFHRAYESYQQNPARYDALALFSGTKYLPLVEQLVADMPEGTQCPGQLREKLDLMLEEYQARFITHDGRPSDELDNFIDYSYLRSYIDPESPTQFSGRQWAAVKAHYGNDTAAAAPACLSYLAGLLERAEGNVFIDTLAARMTAFYVRVRAAHGLRPSNQ</sequence>
<evidence type="ECO:0008006" key="4">
    <source>
        <dbReference type="Google" id="ProtNLM"/>
    </source>
</evidence>
<evidence type="ECO:0000256" key="1">
    <source>
        <dbReference type="SAM" id="MobiDB-lite"/>
    </source>
</evidence>
<dbReference type="Proteomes" id="UP001593833">
    <property type="component" value="Unassembled WGS sequence"/>
</dbReference>
<gene>
    <name evidence="2" type="ORF">ACFL6M_05800</name>
</gene>
<keyword evidence="3" id="KW-1185">Reference proteome</keyword>
<accession>A0ABV6YL88</accession>
<protein>
    <recommendedName>
        <fullName evidence="4">DUF1570 domain-containing protein</fullName>
    </recommendedName>
</protein>
<comment type="caution">
    <text evidence="2">The sequence shown here is derived from an EMBL/GenBank/DDBJ whole genome shotgun (WGS) entry which is preliminary data.</text>
</comment>